<dbReference type="SMART" id="SM00906">
    <property type="entry name" value="Fungal_trans"/>
    <property type="match status" value="1"/>
</dbReference>
<keyword evidence="8" id="KW-1185">Reference proteome</keyword>
<dbReference type="PANTHER" id="PTHR31001:SF56">
    <property type="entry name" value="ZN(2)-C6 FUNGAL-TYPE DOMAIN-CONTAINING PROTEIN"/>
    <property type="match status" value="1"/>
</dbReference>
<dbReference type="GO" id="GO:0000981">
    <property type="term" value="F:DNA-binding transcription factor activity, RNA polymerase II-specific"/>
    <property type="evidence" value="ECO:0007669"/>
    <property type="project" value="InterPro"/>
</dbReference>
<dbReference type="OrthoDB" id="424974at2759"/>
<feature type="coiled-coil region" evidence="4">
    <location>
        <begin position="69"/>
        <end position="96"/>
    </location>
</feature>
<dbReference type="CDD" id="cd12148">
    <property type="entry name" value="fungal_TF_MHR"/>
    <property type="match status" value="1"/>
</dbReference>
<sequence>MGSAGKEKEPKQKKKPGRVPTSCAECRRLKLRCDRNVPCEKCVSRGCGSICPNGVLTPGKNNRMILANTEQLHDRIDLIMARNRELENALRSLQGTVSDQPHPLLLEKDRLNLKITIQQGSSSDPSTPSSSKSPSTSRISPANQPHDVAETRTEEDRSNVDVFGTLIVGRRGESRYLGQTARAEYLNEVGSRVPQTSTQSSRLSTRISQVSLSDSSIRDKGLLSELLELLPSYSEALHLCEVYLEYGKFLYSPMSRREIVDEALAVVYRARQYSEFDHYHMLSLLFIIFAVAELFNLKKLPYTPEAHEYYHLSRVALQFSPPANDTTLQGIQSLIHMAQYLELTKLDLSNPETGWMHIGYAMRLAHGVGLHLNSARWKLGEDLSQRRHNLFWRLYVSDVQISSHMGRPASVSSTHIDVPPPPKPRNHVNAPADLFHLWNIHFTLLLSSISETVPTPNTSTYSVIIDNDRRIRDFEILEQWRISGDAESLSSDIAMYRWLALSAKEAALINLHRGYFAQALQEAPADLQQHRYLPSVVAIYRSSWRLIHGLIVTWTAIPKFLARVNIAWSHGFSAAILLCQLVTRAPTSHFTSAGLDELDNLTSLFDSAASTCYASSTLLATVQNLRQKAHDATAPPPRRFQLYSEESGYSITVAELDRLNGKTTLISEHRTSSSTSLSGSNVFSSSVSTSHDTSRSRATSVTISDVAEGSHSYYTPPTSLFHIVDKLHATLAHDLREFSLGTVGAMDFFDFSGTEDGPSDVDITMSISPPPSTFQETARPKEPPHLPPIGQAQPQVQLHPQINRDYLSREPISPVPSPDSPHIPSHNQYFHTTLQQEPLGFLSEPRRSTHALTQTGSGSPGGSSIGTGAHGLGGFGSAAVFPLGFQSGWGSGFGHSPIMLDPSWNTFVEQLGFCQG</sequence>
<keyword evidence="2" id="KW-0479">Metal-binding</keyword>
<dbReference type="GO" id="GO:0006351">
    <property type="term" value="P:DNA-templated transcription"/>
    <property type="evidence" value="ECO:0007669"/>
    <property type="project" value="InterPro"/>
</dbReference>
<dbReference type="InterPro" id="IPR050613">
    <property type="entry name" value="Sec_Metabolite_Reg"/>
</dbReference>
<dbReference type="GO" id="GO:0005634">
    <property type="term" value="C:nucleus"/>
    <property type="evidence" value="ECO:0007669"/>
    <property type="project" value="UniProtKB-SubCell"/>
</dbReference>
<evidence type="ECO:0000256" key="5">
    <source>
        <dbReference type="SAM" id="MobiDB-lite"/>
    </source>
</evidence>
<dbReference type="GO" id="GO:0008270">
    <property type="term" value="F:zinc ion binding"/>
    <property type="evidence" value="ECO:0007669"/>
    <property type="project" value="InterPro"/>
</dbReference>
<feature type="compositionally biased region" description="Basic and acidic residues" evidence="5">
    <location>
        <begin position="147"/>
        <end position="157"/>
    </location>
</feature>
<name>A0A0D2PGL2_HYPSF</name>
<protein>
    <recommendedName>
        <fullName evidence="6">Zn(2)-C6 fungal-type domain-containing protein</fullName>
    </recommendedName>
</protein>
<comment type="subcellular location">
    <subcellularLocation>
        <location evidence="1">Nucleus</location>
    </subcellularLocation>
</comment>
<dbReference type="PROSITE" id="PS00463">
    <property type="entry name" value="ZN2_CY6_FUNGAL_1"/>
    <property type="match status" value="1"/>
</dbReference>
<keyword evidence="4" id="KW-0175">Coiled coil</keyword>
<dbReference type="GO" id="GO:0003677">
    <property type="term" value="F:DNA binding"/>
    <property type="evidence" value="ECO:0007669"/>
    <property type="project" value="InterPro"/>
</dbReference>
<feature type="compositionally biased region" description="Low complexity" evidence="5">
    <location>
        <begin position="672"/>
        <end position="691"/>
    </location>
</feature>
<feature type="compositionally biased region" description="Low complexity" evidence="5">
    <location>
        <begin position="121"/>
        <end position="141"/>
    </location>
</feature>
<dbReference type="AlphaFoldDB" id="A0A0D2PGL2"/>
<evidence type="ECO:0000256" key="3">
    <source>
        <dbReference type="ARBA" id="ARBA00023242"/>
    </source>
</evidence>
<evidence type="ECO:0000259" key="6">
    <source>
        <dbReference type="PROSITE" id="PS50048"/>
    </source>
</evidence>
<feature type="region of interest" description="Disordered" evidence="5">
    <location>
        <begin position="668"/>
        <end position="700"/>
    </location>
</feature>
<dbReference type="CDD" id="cd00067">
    <property type="entry name" value="GAL4"/>
    <property type="match status" value="1"/>
</dbReference>
<dbReference type="Proteomes" id="UP000054270">
    <property type="component" value="Unassembled WGS sequence"/>
</dbReference>
<dbReference type="PANTHER" id="PTHR31001">
    <property type="entry name" value="UNCHARACTERIZED TRANSCRIPTIONAL REGULATORY PROTEIN"/>
    <property type="match status" value="1"/>
</dbReference>
<dbReference type="InterPro" id="IPR036864">
    <property type="entry name" value="Zn2-C6_fun-type_DNA-bd_sf"/>
</dbReference>
<dbReference type="EMBL" id="KN817580">
    <property type="protein sequence ID" value="KJA19220.1"/>
    <property type="molecule type" value="Genomic_DNA"/>
</dbReference>
<organism evidence="7 8">
    <name type="scientific">Hypholoma sublateritium (strain FD-334 SS-4)</name>
    <dbReference type="NCBI Taxonomy" id="945553"/>
    <lineage>
        <taxon>Eukaryota</taxon>
        <taxon>Fungi</taxon>
        <taxon>Dikarya</taxon>
        <taxon>Basidiomycota</taxon>
        <taxon>Agaricomycotina</taxon>
        <taxon>Agaricomycetes</taxon>
        <taxon>Agaricomycetidae</taxon>
        <taxon>Agaricales</taxon>
        <taxon>Agaricineae</taxon>
        <taxon>Strophariaceae</taxon>
        <taxon>Hypholoma</taxon>
    </lineage>
</organism>
<evidence type="ECO:0000313" key="8">
    <source>
        <dbReference type="Proteomes" id="UP000054270"/>
    </source>
</evidence>
<dbReference type="Gene3D" id="4.10.240.10">
    <property type="entry name" value="Zn(2)-C6 fungal-type DNA-binding domain"/>
    <property type="match status" value="1"/>
</dbReference>
<dbReference type="InterPro" id="IPR007219">
    <property type="entry name" value="XnlR_reg_dom"/>
</dbReference>
<accession>A0A0D2PGL2</accession>
<dbReference type="InterPro" id="IPR001138">
    <property type="entry name" value="Zn2Cys6_DnaBD"/>
</dbReference>
<evidence type="ECO:0000256" key="4">
    <source>
        <dbReference type="SAM" id="Coils"/>
    </source>
</evidence>
<feature type="region of interest" description="Disordered" evidence="5">
    <location>
        <begin position="848"/>
        <end position="868"/>
    </location>
</feature>
<evidence type="ECO:0000313" key="7">
    <source>
        <dbReference type="EMBL" id="KJA19220.1"/>
    </source>
</evidence>
<dbReference type="SUPFAM" id="SSF57701">
    <property type="entry name" value="Zn2/Cys6 DNA-binding domain"/>
    <property type="match status" value="1"/>
</dbReference>
<dbReference type="Pfam" id="PF04082">
    <property type="entry name" value="Fungal_trans"/>
    <property type="match status" value="1"/>
</dbReference>
<keyword evidence="3" id="KW-0539">Nucleus</keyword>
<feature type="compositionally biased region" description="Gly residues" evidence="5">
    <location>
        <begin position="858"/>
        <end position="868"/>
    </location>
</feature>
<evidence type="ECO:0000256" key="2">
    <source>
        <dbReference type="ARBA" id="ARBA00022723"/>
    </source>
</evidence>
<gene>
    <name evidence="7" type="ORF">HYPSUDRAFT_44475</name>
</gene>
<feature type="region of interest" description="Disordered" evidence="5">
    <location>
        <begin position="117"/>
        <end position="157"/>
    </location>
</feature>
<dbReference type="PROSITE" id="PS50048">
    <property type="entry name" value="ZN2_CY6_FUNGAL_2"/>
    <property type="match status" value="1"/>
</dbReference>
<proteinExistence type="predicted"/>
<dbReference type="STRING" id="945553.A0A0D2PGL2"/>
<reference evidence="8" key="1">
    <citation type="submission" date="2014-04" db="EMBL/GenBank/DDBJ databases">
        <title>Evolutionary Origins and Diversification of the Mycorrhizal Mutualists.</title>
        <authorList>
            <consortium name="DOE Joint Genome Institute"/>
            <consortium name="Mycorrhizal Genomics Consortium"/>
            <person name="Kohler A."/>
            <person name="Kuo A."/>
            <person name="Nagy L.G."/>
            <person name="Floudas D."/>
            <person name="Copeland A."/>
            <person name="Barry K.W."/>
            <person name="Cichocki N."/>
            <person name="Veneault-Fourrey C."/>
            <person name="LaButti K."/>
            <person name="Lindquist E.A."/>
            <person name="Lipzen A."/>
            <person name="Lundell T."/>
            <person name="Morin E."/>
            <person name="Murat C."/>
            <person name="Riley R."/>
            <person name="Ohm R."/>
            <person name="Sun H."/>
            <person name="Tunlid A."/>
            <person name="Henrissat B."/>
            <person name="Grigoriev I.V."/>
            <person name="Hibbett D.S."/>
            <person name="Martin F."/>
        </authorList>
    </citation>
    <scope>NUCLEOTIDE SEQUENCE [LARGE SCALE GENOMIC DNA]</scope>
    <source>
        <strain evidence="8">FD-334 SS-4</strain>
    </source>
</reference>
<dbReference type="SMART" id="SM00066">
    <property type="entry name" value="GAL4"/>
    <property type="match status" value="1"/>
</dbReference>
<dbReference type="OMA" id="CETCVKR"/>
<evidence type="ECO:0000256" key="1">
    <source>
        <dbReference type="ARBA" id="ARBA00004123"/>
    </source>
</evidence>
<feature type="domain" description="Zn(2)-C6 fungal-type" evidence="6">
    <location>
        <begin position="22"/>
        <end position="51"/>
    </location>
</feature>